<evidence type="ECO:0000256" key="3">
    <source>
        <dbReference type="ARBA" id="ARBA00023242"/>
    </source>
</evidence>
<keyword evidence="3 4" id="KW-0539">Nucleus</keyword>
<evidence type="ECO:0000256" key="1">
    <source>
        <dbReference type="ARBA" id="ARBA00004123"/>
    </source>
</evidence>
<evidence type="ECO:0000256" key="4">
    <source>
        <dbReference type="PROSITE-ProRule" id="PRU00810"/>
    </source>
</evidence>
<dbReference type="GO" id="GO:0070822">
    <property type="term" value="C:Sin3-type complex"/>
    <property type="evidence" value="ECO:0007669"/>
    <property type="project" value="TreeGrafter"/>
</dbReference>
<name>A0A9P4VR44_9PEZI</name>
<comment type="subcellular location">
    <subcellularLocation>
        <location evidence="1 4">Nucleus</location>
    </subcellularLocation>
</comment>
<feature type="region of interest" description="Disordered" evidence="5">
    <location>
        <begin position="1"/>
        <end position="61"/>
    </location>
</feature>
<feature type="compositionally biased region" description="Basic residues" evidence="5">
    <location>
        <begin position="145"/>
        <end position="157"/>
    </location>
</feature>
<reference evidence="6" key="1">
    <citation type="journal article" date="2020" name="Stud. Mycol.">
        <title>101 Dothideomycetes genomes: a test case for predicting lifestyles and emergence of pathogens.</title>
        <authorList>
            <person name="Haridas S."/>
            <person name="Albert R."/>
            <person name="Binder M."/>
            <person name="Bloem J."/>
            <person name="Labutti K."/>
            <person name="Salamov A."/>
            <person name="Andreopoulos B."/>
            <person name="Baker S."/>
            <person name="Barry K."/>
            <person name="Bills G."/>
            <person name="Bluhm B."/>
            <person name="Cannon C."/>
            <person name="Castanera R."/>
            <person name="Culley D."/>
            <person name="Daum C."/>
            <person name="Ezra D."/>
            <person name="Gonzalez J."/>
            <person name="Henrissat B."/>
            <person name="Kuo A."/>
            <person name="Liang C."/>
            <person name="Lipzen A."/>
            <person name="Lutzoni F."/>
            <person name="Magnuson J."/>
            <person name="Mondo S."/>
            <person name="Nolan M."/>
            <person name="Ohm R."/>
            <person name="Pangilinan J."/>
            <person name="Park H.-J."/>
            <person name="Ramirez L."/>
            <person name="Alfaro M."/>
            <person name="Sun H."/>
            <person name="Tritt A."/>
            <person name="Yoshinaga Y."/>
            <person name="Zwiers L.-H."/>
            <person name="Turgeon B."/>
            <person name="Goodwin S."/>
            <person name="Spatafora J."/>
            <person name="Crous P."/>
            <person name="Grigoriev I."/>
        </authorList>
    </citation>
    <scope>NUCLEOTIDE SEQUENCE</scope>
    <source>
        <strain evidence="6">CBS 101060</strain>
    </source>
</reference>
<dbReference type="InterPro" id="IPR036600">
    <property type="entry name" value="PAH_sf"/>
</dbReference>
<dbReference type="InterPro" id="IPR003822">
    <property type="entry name" value="PAH"/>
</dbReference>
<organism evidence="6 7">
    <name type="scientific">Patellaria atrata CBS 101060</name>
    <dbReference type="NCBI Taxonomy" id="1346257"/>
    <lineage>
        <taxon>Eukaryota</taxon>
        <taxon>Fungi</taxon>
        <taxon>Dikarya</taxon>
        <taxon>Ascomycota</taxon>
        <taxon>Pezizomycotina</taxon>
        <taxon>Dothideomycetes</taxon>
        <taxon>Dothideomycetes incertae sedis</taxon>
        <taxon>Patellariales</taxon>
        <taxon>Patellariaceae</taxon>
        <taxon>Patellaria</taxon>
    </lineage>
</organism>
<gene>
    <name evidence="6" type="ORF">M501DRAFT_1018074</name>
</gene>
<accession>A0A9P4VR44</accession>
<dbReference type="GO" id="GO:0000122">
    <property type="term" value="P:negative regulation of transcription by RNA polymerase II"/>
    <property type="evidence" value="ECO:0007669"/>
    <property type="project" value="TreeGrafter"/>
</dbReference>
<keyword evidence="2" id="KW-0678">Repressor</keyword>
<dbReference type="InterPro" id="IPR039774">
    <property type="entry name" value="Sin3-like"/>
</dbReference>
<dbReference type="GO" id="GO:0003714">
    <property type="term" value="F:transcription corepressor activity"/>
    <property type="evidence" value="ECO:0007669"/>
    <property type="project" value="InterPro"/>
</dbReference>
<evidence type="ECO:0000313" key="6">
    <source>
        <dbReference type="EMBL" id="KAF2837164.1"/>
    </source>
</evidence>
<feature type="compositionally biased region" description="Basic and acidic residues" evidence="5">
    <location>
        <begin position="50"/>
        <end position="60"/>
    </location>
</feature>
<comment type="caution">
    <text evidence="6">The sequence shown here is derived from an EMBL/GenBank/DDBJ whole genome shotgun (WGS) entry which is preliminary data.</text>
</comment>
<proteinExistence type="predicted"/>
<dbReference type="PROSITE" id="PS51477">
    <property type="entry name" value="PAH"/>
    <property type="match status" value="1"/>
</dbReference>
<evidence type="ECO:0008006" key="8">
    <source>
        <dbReference type="Google" id="ProtNLM"/>
    </source>
</evidence>
<sequence>MSDSDQNYQPMDVSDDEEAYVRTHRAYSSDNDMDADSEAPTVEQGNDSSGRGKELERPEEIDNDYAIEYVGKIQDHFAKEPEKFKEFIAIIETYELDKAPIRTIYRQVRKLFEGDRQLFEQFRHFLPEGFALGNDRAILEEPPTPKKKSKPAHPVKK</sequence>
<evidence type="ECO:0000313" key="7">
    <source>
        <dbReference type="Proteomes" id="UP000799429"/>
    </source>
</evidence>
<keyword evidence="7" id="KW-1185">Reference proteome</keyword>
<feature type="region of interest" description="Disordered" evidence="5">
    <location>
        <begin position="138"/>
        <end position="157"/>
    </location>
</feature>
<dbReference type="EMBL" id="MU006100">
    <property type="protein sequence ID" value="KAF2837164.1"/>
    <property type="molecule type" value="Genomic_DNA"/>
</dbReference>
<dbReference type="OrthoDB" id="3853996at2759"/>
<dbReference type="AlphaFoldDB" id="A0A9P4VR44"/>
<dbReference type="PANTHER" id="PTHR12346">
    <property type="entry name" value="SIN3B-RELATED"/>
    <property type="match status" value="1"/>
</dbReference>
<dbReference type="SUPFAM" id="SSF47762">
    <property type="entry name" value="PAH2 domain"/>
    <property type="match status" value="1"/>
</dbReference>
<evidence type="ECO:0000256" key="5">
    <source>
        <dbReference type="SAM" id="MobiDB-lite"/>
    </source>
</evidence>
<dbReference type="Pfam" id="PF02671">
    <property type="entry name" value="PAH"/>
    <property type="match status" value="1"/>
</dbReference>
<dbReference type="Gene3D" id="1.20.1160.11">
    <property type="entry name" value="Paired amphipathic helix"/>
    <property type="match status" value="1"/>
</dbReference>
<dbReference type="PANTHER" id="PTHR12346:SF0">
    <property type="entry name" value="SIN3A, ISOFORM G"/>
    <property type="match status" value="1"/>
</dbReference>
<protein>
    <recommendedName>
        <fullName evidence="8">Histone deacetylase interacting domain-containing protein</fullName>
    </recommendedName>
</protein>
<dbReference type="Proteomes" id="UP000799429">
    <property type="component" value="Unassembled WGS sequence"/>
</dbReference>
<evidence type="ECO:0000256" key="2">
    <source>
        <dbReference type="ARBA" id="ARBA00022491"/>
    </source>
</evidence>